<protein>
    <submittedName>
        <fullName evidence="1">Uncharacterized protein</fullName>
    </submittedName>
</protein>
<organism evidence="1 2">
    <name type="scientific">Polyangium mundeleinium</name>
    <dbReference type="NCBI Taxonomy" id="2995306"/>
    <lineage>
        <taxon>Bacteria</taxon>
        <taxon>Pseudomonadati</taxon>
        <taxon>Myxococcota</taxon>
        <taxon>Polyangia</taxon>
        <taxon>Polyangiales</taxon>
        <taxon>Polyangiaceae</taxon>
        <taxon>Polyangium</taxon>
    </lineage>
</organism>
<sequence>MRATGGIVPRMRYQLLVTFLLVSHAAACVSHDAQPAPGNDIDIVAPSECTTDVPDGEVVVGCDFGPGITPFAVGAGRVYVVSPSGTYSAIDLAAASTTRLFRYQFTATTTQLASSTVVRGDTLYFPGSVIEGGIVRTALMAFDAVTATPDGAAEIVAWGDRYELVAPMIGDGERLYAESVVHEDISASSGPVIAIGYDGSSPTMLTEEYDAPIGVAGGFLYYRHGYEAKRVPTTGGAAELLASGLSSHGLGDHAVDADYVYTTSAVAPYELRRFGAGGSNELVLAAPMGDAEFPRGAPHDLRRHGAWLYFLQNFGDGYAMLSRVRADGSSEFEQLAQGTQLTPPVFDDTGIYVAYTRGGADDPFEGVIVRIAQ</sequence>
<comment type="caution">
    <text evidence="1">The sequence shown here is derived from an EMBL/GenBank/DDBJ whole genome shotgun (WGS) entry which is preliminary data.</text>
</comment>
<evidence type="ECO:0000313" key="2">
    <source>
        <dbReference type="Proteomes" id="UP001221411"/>
    </source>
</evidence>
<dbReference type="RefSeq" id="WP_271915996.1">
    <property type="nucleotide sequence ID" value="NZ_JAQNDO010000001.1"/>
</dbReference>
<proteinExistence type="predicted"/>
<reference evidence="1 2" key="1">
    <citation type="submission" date="2022-11" db="EMBL/GenBank/DDBJ databases">
        <title>Minimal conservation of predation-associated metabolite biosynthetic gene clusters underscores biosynthetic potential of Myxococcota including descriptions for ten novel species: Archangium lansinium sp. nov., Myxococcus landrumus sp. nov., Nannocystis bai.</title>
        <authorList>
            <person name="Ahearne A."/>
            <person name="Stevens C."/>
            <person name="Dowd S."/>
        </authorList>
    </citation>
    <scope>NUCLEOTIDE SEQUENCE [LARGE SCALE GENOMIC DNA]</scope>
    <source>
        <strain evidence="1 2">RJM3</strain>
    </source>
</reference>
<accession>A0ABT5EG46</accession>
<dbReference type="InterPro" id="IPR011047">
    <property type="entry name" value="Quinoprotein_ADH-like_sf"/>
</dbReference>
<dbReference type="EMBL" id="JAQNDO010000001">
    <property type="protein sequence ID" value="MDC0740790.1"/>
    <property type="molecule type" value="Genomic_DNA"/>
</dbReference>
<name>A0ABT5EG46_9BACT</name>
<evidence type="ECO:0000313" key="1">
    <source>
        <dbReference type="EMBL" id="MDC0740790.1"/>
    </source>
</evidence>
<dbReference type="SUPFAM" id="SSF50998">
    <property type="entry name" value="Quinoprotein alcohol dehydrogenase-like"/>
    <property type="match status" value="1"/>
</dbReference>
<keyword evidence="2" id="KW-1185">Reference proteome</keyword>
<gene>
    <name evidence="1" type="ORF">POL67_05495</name>
</gene>
<dbReference type="Proteomes" id="UP001221411">
    <property type="component" value="Unassembled WGS sequence"/>
</dbReference>